<name>A0A410WVE3_9BACL</name>
<dbReference type="PROSITE" id="PS51257">
    <property type="entry name" value="PROKAR_LIPOPROTEIN"/>
    <property type="match status" value="1"/>
</dbReference>
<dbReference type="KEGG" id="pchi:PC41400_11725"/>
<dbReference type="RefSeq" id="WP_042228460.1">
    <property type="nucleotide sequence ID" value="NZ_CP167173.1"/>
</dbReference>
<sequence length="252" mass="28206">MMTIAKGALAGRLTVLMAALFSLALLGGCMYPKEMRKENQTNPGEFIAVVQQSIDEYHTKKSVFPIKNSDMETPLYEKYVIDFQKLKNSGYLSNLPGNAYESGGDFIYVLVDPDTKAKVKLFDLVAYRTTADIQKKVNDYISKNNGAVPGGETYSPGFKYVDFGKIGMKTPEIKSVYNRQSLINFLVHDSGKVAIDYAPDLAQKIKEKQLQSALKDGQDLLPLLVEDSYFVPIMSFEYKWDSATSKPVPFMK</sequence>
<evidence type="ECO:0000313" key="1">
    <source>
        <dbReference type="EMBL" id="QAV18300.1"/>
    </source>
</evidence>
<dbReference type="EMBL" id="CP026520">
    <property type="protein sequence ID" value="QAV18300.1"/>
    <property type="molecule type" value="Genomic_DNA"/>
</dbReference>
<dbReference type="Proteomes" id="UP000288943">
    <property type="component" value="Chromosome"/>
</dbReference>
<gene>
    <name evidence="1" type="ORF">PC41400_11725</name>
</gene>
<reference evidence="1 2" key="1">
    <citation type="submission" date="2018-01" db="EMBL/GenBank/DDBJ databases">
        <title>The whole genome sequencing and assembly of Paenibacillus chitinolyticus KCCM 41400 strain.</title>
        <authorList>
            <person name="Kim J.-Y."/>
            <person name="Park M.-K."/>
            <person name="Lee Y.-J."/>
            <person name="Yi H."/>
            <person name="Bahn Y.-S."/>
            <person name="Kim J.F."/>
            <person name="Lee D.-W."/>
        </authorList>
    </citation>
    <scope>NUCLEOTIDE SEQUENCE [LARGE SCALE GENOMIC DNA]</scope>
    <source>
        <strain evidence="1 2">KCCM 41400</strain>
    </source>
</reference>
<dbReference type="OrthoDB" id="2449131at2"/>
<dbReference type="AlphaFoldDB" id="A0A410WVE3"/>
<evidence type="ECO:0008006" key="3">
    <source>
        <dbReference type="Google" id="ProtNLM"/>
    </source>
</evidence>
<evidence type="ECO:0000313" key="2">
    <source>
        <dbReference type="Proteomes" id="UP000288943"/>
    </source>
</evidence>
<protein>
    <recommendedName>
        <fullName evidence="3">DUF3939 domain-containing protein</fullName>
    </recommendedName>
</protein>
<proteinExistence type="predicted"/>
<organism evidence="1 2">
    <name type="scientific">Paenibacillus chitinolyticus</name>
    <dbReference type="NCBI Taxonomy" id="79263"/>
    <lineage>
        <taxon>Bacteria</taxon>
        <taxon>Bacillati</taxon>
        <taxon>Bacillota</taxon>
        <taxon>Bacilli</taxon>
        <taxon>Bacillales</taxon>
        <taxon>Paenibacillaceae</taxon>
        <taxon>Paenibacillus</taxon>
    </lineage>
</organism>
<accession>A0A410WVE3</accession>